<comment type="subcellular location">
    <subcellularLocation>
        <location evidence="1">Cell membrane</location>
        <topology evidence="1">Multi-pass membrane protein</topology>
    </subcellularLocation>
</comment>
<evidence type="ECO:0000256" key="2">
    <source>
        <dbReference type="ARBA" id="ARBA00007362"/>
    </source>
</evidence>
<evidence type="ECO:0000256" key="1">
    <source>
        <dbReference type="ARBA" id="ARBA00004651"/>
    </source>
</evidence>
<comment type="similarity">
    <text evidence="2">Belongs to the EamA transporter family.</text>
</comment>
<feature type="transmembrane region" description="Helical" evidence="8">
    <location>
        <begin position="188"/>
        <end position="207"/>
    </location>
</feature>
<feature type="transmembrane region" description="Helical" evidence="8">
    <location>
        <begin position="50"/>
        <end position="69"/>
    </location>
</feature>
<feature type="transmembrane region" description="Helical" evidence="8">
    <location>
        <begin position="251"/>
        <end position="269"/>
    </location>
</feature>
<dbReference type="GO" id="GO:0005886">
    <property type="term" value="C:plasma membrane"/>
    <property type="evidence" value="ECO:0007669"/>
    <property type="project" value="UniProtKB-SubCell"/>
</dbReference>
<feature type="domain" description="EamA" evidence="9">
    <location>
        <begin position="164"/>
        <end position="291"/>
    </location>
</feature>
<dbReference type="OrthoDB" id="369870at2"/>
<feature type="domain" description="EamA" evidence="9">
    <location>
        <begin position="19"/>
        <end position="153"/>
    </location>
</feature>
<evidence type="ECO:0000313" key="10">
    <source>
        <dbReference type="EMBL" id="KJK52883.1"/>
    </source>
</evidence>
<dbReference type="InterPro" id="IPR000620">
    <property type="entry name" value="EamA_dom"/>
</dbReference>
<evidence type="ECO:0000256" key="4">
    <source>
        <dbReference type="ARBA" id="ARBA00022475"/>
    </source>
</evidence>
<dbReference type="SUPFAM" id="SSF103481">
    <property type="entry name" value="Multidrug resistance efflux transporter EmrE"/>
    <property type="match status" value="2"/>
</dbReference>
<dbReference type="NCBIfam" id="TIGR00688">
    <property type="entry name" value="rarD"/>
    <property type="match status" value="1"/>
</dbReference>
<dbReference type="Pfam" id="PF00892">
    <property type="entry name" value="EamA"/>
    <property type="match status" value="2"/>
</dbReference>
<evidence type="ECO:0000256" key="5">
    <source>
        <dbReference type="ARBA" id="ARBA00022692"/>
    </source>
</evidence>
<name>A0A0F0HGM8_LENAE</name>
<feature type="transmembrane region" description="Helical" evidence="8">
    <location>
        <begin position="275"/>
        <end position="295"/>
    </location>
</feature>
<feature type="transmembrane region" description="Helical" evidence="8">
    <location>
        <begin position="81"/>
        <end position="102"/>
    </location>
</feature>
<dbReference type="PATRIC" id="fig|68170.10.peg.3717"/>
<evidence type="ECO:0000256" key="6">
    <source>
        <dbReference type="ARBA" id="ARBA00022989"/>
    </source>
</evidence>
<dbReference type="STRING" id="68170.GCA_000974445_00485"/>
<feature type="transmembrane region" description="Helical" evidence="8">
    <location>
        <begin position="219"/>
        <end position="239"/>
    </location>
</feature>
<evidence type="ECO:0000256" key="8">
    <source>
        <dbReference type="SAM" id="Phobius"/>
    </source>
</evidence>
<dbReference type="EMBL" id="JYJG01000007">
    <property type="protein sequence ID" value="KJK52883.1"/>
    <property type="molecule type" value="Genomic_DNA"/>
</dbReference>
<keyword evidence="4" id="KW-1003">Cell membrane</keyword>
<organism evidence="10 11">
    <name type="scientific">Lentzea aerocolonigenes</name>
    <name type="common">Lechevalieria aerocolonigenes</name>
    <name type="synonym">Saccharothrix aerocolonigenes</name>
    <dbReference type="NCBI Taxonomy" id="68170"/>
    <lineage>
        <taxon>Bacteria</taxon>
        <taxon>Bacillati</taxon>
        <taxon>Actinomycetota</taxon>
        <taxon>Actinomycetes</taxon>
        <taxon>Pseudonocardiales</taxon>
        <taxon>Pseudonocardiaceae</taxon>
        <taxon>Lentzea</taxon>
    </lineage>
</organism>
<reference evidence="10 11" key="1">
    <citation type="submission" date="2015-02" db="EMBL/GenBank/DDBJ databases">
        <authorList>
            <person name="Ju K.-S."/>
            <person name="Doroghazi J.R."/>
            <person name="Metcalf W."/>
        </authorList>
    </citation>
    <scope>NUCLEOTIDE SEQUENCE [LARGE SCALE GENOMIC DNA]</scope>
    <source>
        <strain evidence="10 11">NRRL B-16140</strain>
    </source>
</reference>
<sequence>MPQLTTSSLTSPEVHTQGRGVTYGVLAYVLWGLFPAYWPLLVPAQPVEVLAHRIVWSFVTLAIAVVLLRRWRPFLELSGKGWLIVTAAAVLITVNWGTYIYAVNSKHVVEAALGYFINPLVSVALGMIFLKERLRLVQAVAFAVVVVAVIVLTVDYGRLPVISLILAFSFGTYGLLKKKVPLDAISSLAAESAVIAPIAFVYLLVLGSANTFTTEGSGHALLLLSTGIVTAIPLVLFGAGARLVPLTTMGMLQYLAPVLQFAWGVFVVHEPMPRSRWIGFGLVWVALAIFTFDAVKNRRKQLLAPVE</sequence>
<accession>A0A0F0HGM8</accession>
<keyword evidence="5 8" id="KW-0812">Transmembrane</keyword>
<dbReference type="InterPro" id="IPR037185">
    <property type="entry name" value="EmrE-like"/>
</dbReference>
<dbReference type="AlphaFoldDB" id="A0A0F0HGM8"/>
<evidence type="ECO:0000313" key="11">
    <source>
        <dbReference type="Proteomes" id="UP000033393"/>
    </source>
</evidence>
<feature type="transmembrane region" description="Helical" evidence="8">
    <location>
        <begin position="136"/>
        <end position="153"/>
    </location>
</feature>
<proteinExistence type="inferred from homology"/>
<keyword evidence="7 8" id="KW-0472">Membrane</keyword>
<feature type="transmembrane region" description="Helical" evidence="8">
    <location>
        <begin position="108"/>
        <end position="129"/>
    </location>
</feature>
<evidence type="ECO:0000256" key="3">
    <source>
        <dbReference type="ARBA" id="ARBA00022448"/>
    </source>
</evidence>
<dbReference type="InterPro" id="IPR004626">
    <property type="entry name" value="RarD"/>
</dbReference>
<dbReference type="RefSeq" id="WP_052684310.1">
    <property type="nucleotide sequence ID" value="NZ_JYJG01000007.1"/>
</dbReference>
<keyword evidence="6 8" id="KW-1133">Transmembrane helix</keyword>
<dbReference type="PANTHER" id="PTHR22911:SF137">
    <property type="entry name" value="SOLUTE CARRIER FAMILY 35 MEMBER G2-RELATED"/>
    <property type="match status" value="1"/>
</dbReference>
<keyword evidence="3" id="KW-0813">Transport</keyword>
<evidence type="ECO:0000259" key="9">
    <source>
        <dbReference type="Pfam" id="PF00892"/>
    </source>
</evidence>
<keyword evidence="11" id="KW-1185">Reference proteome</keyword>
<feature type="transmembrane region" description="Helical" evidence="8">
    <location>
        <begin position="159"/>
        <end position="176"/>
    </location>
</feature>
<dbReference type="PANTHER" id="PTHR22911">
    <property type="entry name" value="ACYL-MALONYL CONDENSING ENZYME-RELATED"/>
    <property type="match status" value="1"/>
</dbReference>
<comment type="caution">
    <text evidence="10">The sequence shown here is derived from an EMBL/GenBank/DDBJ whole genome shotgun (WGS) entry which is preliminary data.</text>
</comment>
<dbReference type="Proteomes" id="UP000033393">
    <property type="component" value="Unassembled WGS sequence"/>
</dbReference>
<feature type="transmembrane region" description="Helical" evidence="8">
    <location>
        <begin position="21"/>
        <end position="38"/>
    </location>
</feature>
<protein>
    <submittedName>
        <fullName evidence="10">Protein rarD</fullName>
    </submittedName>
</protein>
<evidence type="ECO:0000256" key="7">
    <source>
        <dbReference type="ARBA" id="ARBA00023136"/>
    </source>
</evidence>
<gene>
    <name evidence="10" type="ORF">UK23_02705</name>
</gene>